<accession>A0A0D8XAD9</accession>
<gene>
    <name evidence="1" type="ORF">DICVIV_12489</name>
</gene>
<protein>
    <submittedName>
        <fullName evidence="1">Uncharacterized protein</fullName>
    </submittedName>
</protein>
<evidence type="ECO:0000313" key="1">
    <source>
        <dbReference type="EMBL" id="KJH41538.1"/>
    </source>
</evidence>
<dbReference type="EMBL" id="KN716805">
    <property type="protein sequence ID" value="KJH41538.1"/>
    <property type="molecule type" value="Genomic_DNA"/>
</dbReference>
<evidence type="ECO:0000313" key="2">
    <source>
        <dbReference type="Proteomes" id="UP000053766"/>
    </source>
</evidence>
<dbReference type="Proteomes" id="UP000053766">
    <property type="component" value="Unassembled WGS sequence"/>
</dbReference>
<reference evidence="1 2" key="1">
    <citation type="submission" date="2013-11" db="EMBL/GenBank/DDBJ databases">
        <title>Draft genome of the bovine lungworm Dictyocaulus viviparus.</title>
        <authorList>
            <person name="Mitreva M."/>
        </authorList>
    </citation>
    <scope>NUCLEOTIDE SEQUENCE [LARGE SCALE GENOMIC DNA]</scope>
    <source>
        <strain evidence="1 2">HannoverDv2000</strain>
    </source>
</reference>
<name>A0A0D8XAD9_DICVI</name>
<dbReference type="AlphaFoldDB" id="A0A0D8XAD9"/>
<organism evidence="1 2">
    <name type="scientific">Dictyocaulus viviparus</name>
    <name type="common">Bovine lungworm</name>
    <dbReference type="NCBI Taxonomy" id="29172"/>
    <lineage>
        <taxon>Eukaryota</taxon>
        <taxon>Metazoa</taxon>
        <taxon>Ecdysozoa</taxon>
        <taxon>Nematoda</taxon>
        <taxon>Chromadorea</taxon>
        <taxon>Rhabditida</taxon>
        <taxon>Rhabditina</taxon>
        <taxon>Rhabditomorpha</taxon>
        <taxon>Strongyloidea</taxon>
        <taxon>Metastrongylidae</taxon>
        <taxon>Dictyocaulus</taxon>
    </lineage>
</organism>
<keyword evidence="2" id="KW-1185">Reference proteome</keyword>
<sequence>MGSVEDNSDTIVYFYGETFPDDVENVSDDDEFTPLFDSDLDGINEMNDTLDADNRIESPCGPFCASSGINRSPISTKTDTRTGPSLNDILNRINIFEHECKTNLLEYGVNISIMTGDEVDIEDSRLQEREFDKISTYHIPVVREMVILMFILFYSNHLI</sequence>
<proteinExistence type="predicted"/>
<reference evidence="2" key="2">
    <citation type="journal article" date="2016" name="Sci. Rep.">
        <title>Dictyocaulus viviparus genome, variome and transcriptome elucidate lungworm biology and support future intervention.</title>
        <authorList>
            <person name="McNulty S.N."/>
            <person name="Strube C."/>
            <person name="Rosa B.A."/>
            <person name="Martin J.C."/>
            <person name="Tyagi R."/>
            <person name="Choi Y.J."/>
            <person name="Wang Q."/>
            <person name="Hallsworth Pepin K."/>
            <person name="Zhang X."/>
            <person name="Ozersky P."/>
            <person name="Wilson R.K."/>
            <person name="Sternberg P.W."/>
            <person name="Gasser R.B."/>
            <person name="Mitreva M."/>
        </authorList>
    </citation>
    <scope>NUCLEOTIDE SEQUENCE [LARGE SCALE GENOMIC DNA]</scope>
    <source>
        <strain evidence="2">HannoverDv2000</strain>
    </source>
</reference>